<dbReference type="EC" id="7.6.2.9" evidence="4"/>
<dbReference type="InterPro" id="IPR003439">
    <property type="entry name" value="ABC_transporter-like_ATP-bd"/>
</dbReference>
<sequence length="372" mass="39045">MVQQLDTSAPDKRSAAAHVAAPTGVPVELRGLRRRFGSVQALAGLDLDLAPGELVVLLGPSGCGKTTALRALAGLEDVDEGTLRVAGLDLTGVPAAKRDMGMVFQAYSLFPHMTARENVEFGLRLRGQGRAERRRAAEEHLELVGLGSAAGRYAHQLSGGQQQRVALARALAIRPRVLLLDEPLSALDAQVRVQLREEIRRIQSEVGITTLFVTHDQEEALAVADRVGVMRDGRLEQIDTPDAIYTRPATPFVASFIGISNSVPGVADAGYVQVLGRSVPLLPGSAVDGRVRVLLRPESIHLVPTAPGAPAGPGDGVVVSTSFLGAFGRTRVELGDGLVLTVHISSDRARHLGPGTSVTASPDSVAALAVPA</sequence>
<keyword evidence="2" id="KW-0547">Nucleotide-binding</keyword>
<dbReference type="EMBL" id="JAERWL010000012">
    <property type="protein sequence ID" value="MBM9477682.1"/>
    <property type="molecule type" value="Genomic_DNA"/>
</dbReference>
<dbReference type="Pfam" id="PF08402">
    <property type="entry name" value="TOBE_2"/>
    <property type="match status" value="1"/>
</dbReference>
<dbReference type="GO" id="GO:0016887">
    <property type="term" value="F:ATP hydrolysis activity"/>
    <property type="evidence" value="ECO:0007669"/>
    <property type="project" value="InterPro"/>
</dbReference>
<dbReference type="PANTHER" id="PTHR42781:SF4">
    <property type="entry name" value="SPERMIDINE_PUTRESCINE IMPORT ATP-BINDING PROTEIN POTA"/>
    <property type="match status" value="1"/>
</dbReference>
<dbReference type="Gene3D" id="3.40.50.300">
    <property type="entry name" value="P-loop containing nucleotide triphosphate hydrolases"/>
    <property type="match status" value="1"/>
</dbReference>
<dbReference type="GO" id="GO:0005524">
    <property type="term" value="F:ATP binding"/>
    <property type="evidence" value="ECO:0007669"/>
    <property type="project" value="UniProtKB-KW"/>
</dbReference>
<dbReference type="InterPro" id="IPR013611">
    <property type="entry name" value="Transp-assoc_OB_typ2"/>
</dbReference>
<evidence type="ECO:0000256" key="4">
    <source>
        <dbReference type="ARBA" id="ARBA00066388"/>
    </source>
</evidence>
<dbReference type="SUPFAM" id="SSF52540">
    <property type="entry name" value="P-loop containing nucleoside triphosphate hydrolases"/>
    <property type="match status" value="1"/>
</dbReference>
<keyword evidence="1" id="KW-0813">Transport</keyword>
<protein>
    <recommendedName>
        <fullName evidence="4">ABC-type quaternary amine transporter</fullName>
        <ecNumber evidence="4">7.6.2.9</ecNumber>
    </recommendedName>
</protein>
<dbReference type="PANTHER" id="PTHR42781">
    <property type="entry name" value="SPERMIDINE/PUTRESCINE IMPORT ATP-BINDING PROTEIN POTA"/>
    <property type="match status" value="1"/>
</dbReference>
<proteinExistence type="predicted"/>
<dbReference type="PROSITE" id="PS50893">
    <property type="entry name" value="ABC_TRANSPORTER_2"/>
    <property type="match status" value="1"/>
</dbReference>
<evidence type="ECO:0000256" key="1">
    <source>
        <dbReference type="ARBA" id="ARBA00022448"/>
    </source>
</evidence>
<evidence type="ECO:0000313" key="7">
    <source>
        <dbReference type="Proteomes" id="UP000663801"/>
    </source>
</evidence>
<evidence type="ECO:0000259" key="5">
    <source>
        <dbReference type="PROSITE" id="PS50893"/>
    </source>
</evidence>
<dbReference type="Pfam" id="PF00005">
    <property type="entry name" value="ABC_tran"/>
    <property type="match status" value="1"/>
</dbReference>
<gene>
    <name evidence="6" type="ORF">JL107_14620</name>
</gene>
<dbReference type="PROSITE" id="PS00211">
    <property type="entry name" value="ABC_TRANSPORTER_1"/>
    <property type="match status" value="1"/>
</dbReference>
<dbReference type="AlphaFoldDB" id="A0A938YKJ9"/>
<accession>A0A938YKJ9</accession>
<dbReference type="InterPro" id="IPR017871">
    <property type="entry name" value="ABC_transporter-like_CS"/>
</dbReference>
<dbReference type="Proteomes" id="UP000663801">
    <property type="component" value="Unassembled WGS sequence"/>
</dbReference>
<evidence type="ECO:0000313" key="6">
    <source>
        <dbReference type="EMBL" id="MBM9477682.1"/>
    </source>
</evidence>
<dbReference type="InterPro" id="IPR027417">
    <property type="entry name" value="P-loop_NTPase"/>
</dbReference>
<dbReference type="InterPro" id="IPR050093">
    <property type="entry name" value="ABC_SmlMolc_Importer"/>
</dbReference>
<dbReference type="FunFam" id="3.40.50.300:FF:000425">
    <property type="entry name" value="Probable ABC transporter, ATP-binding subunit"/>
    <property type="match status" value="1"/>
</dbReference>
<keyword evidence="3 6" id="KW-0067">ATP-binding</keyword>
<evidence type="ECO:0000256" key="3">
    <source>
        <dbReference type="ARBA" id="ARBA00022840"/>
    </source>
</evidence>
<reference evidence="6" key="1">
    <citation type="submission" date="2021-01" db="EMBL/GenBank/DDBJ databases">
        <title>KCTC 19127 draft genome.</title>
        <authorList>
            <person name="An D."/>
        </authorList>
    </citation>
    <scope>NUCLEOTIDE SEQUENCE</scope>
    <source>
        <strain evidence="6">KCTC 19127</strain>
    </source>
</reference>
<comment type="caution">
    <text evidence="6">The sequence shown here is derived from an EMBL/GenBank/DDBJ whole genome shotgun (WGS) entry which is preliminary data.</text>
</comment>
<organism evidence="6 7">
    <name type="scientific">Nakamurella flavida</name>
    <dbReference type="NCBI Taxonomy" id="363630"/>
    <lineage>
        <taxon>Bacteria</taxon>
        <taxon>Bacillati</taxon>
        <taxon>Actinomycetota</taxon>
        <taxon>Actinomycetes</taxon>
        <taxon>Nakamurellales</taxon>
        <taxon>Nakamurellaceae</taxon>
        <taxon>Nakamurella</taxon>
    </lineage>
</organism>
<dbReference type="InterPro" id="IPR003593">
    <property type="entry name" value="AAA+_ATPase"/>
</dbReference>
<dbReference type="SMART" id="SM00382">
    <property type="entry name" value="AAA"/>
    <property type="match status" value="1"/>
</dbReference>
<name>A0A938YKJ9_9ACTN</name>
<dbReference type="InterPro" id="IPR008995">
    <property type="entry name" value="Mo/tungstate-bd_C_term_dom"/>
</dbReference>
<keyword evidence="7" id="KW-1185">Reference proteome</keyword>
<dbReference type="GO" id="GO:0043190">
    <property type="term" value="C:ATP-binding cassette (ABC) transporter complex"/>
    <property type="evidence" value="ECO:0007669"/>
    <property type="project" value="InterPro"/>
</dbReference>
<dbReference type="GO" id="GO:0015418">
    <property type="term" value="F:ABC-type quaternary ammonium compound transporting activity"/>
    <property type="evidence" value="ECO:0007669"/>
    <property type="project" value="UniProtKB-EC"/>
</dbReference>
<evidence type="ECO:0000256" key="2">
    <source>
        <dbReference type="ARBA" id="ARBA00022741"/>
    </source>
</evidence>
<dbReference type="RefSeq" id="WP_205257802.1">
    <property type="nucleotide sequence ID" value="NZ_BAAAPV010000005.1"/>
</dbReference>
<feature type="domain" description="ABC transporter" evidence="5">
    <location>
        <begin position="27"/>
        <end position="257"/>
    </location>
</feature>
<dbReference type="SUPFAM" id="SSF50331">
    <property type="entry name" value="MOP-like"/>
    <property type="match status" value="1"/>
</dbReference>